<dbReference type="SUPFAM" id="SSF46689">
    <property type="entry name" value="Homeodomain-like"/>
    <property type="match status" value="1"/>
</dbReference>
<evidence type="ECO:0000313" key="4">
    <source>
        <dbReference type="Proteomes" id="UP000005220"/>
    </source>
</evidence>
<dbReference type="Pfam" id="PF03184">
    <property type="entry name" value="DDE_1"/>
    <property type="match status" value="1"/>
</dbReference>
<dbReference type="GO" id="GO:0005634">
    <property type="term" value="C:nucleus"/>
    <property type="evidence" value="ECO:0007669"/>
    <property type="project" value="TreeGrafter"/>
</dbReference>
<keyword evidence="1" id="KW-0238">DNA-binding</keyword>
<dbReference type="AlphaFoldDB" id="H2AS92"/>
<dbReference type="KEGG" id="kaf:KAFR_0C02490"/>
<evidence type="ECO:0000313" key="3">
    <source>
        <dbReference type="EMBL" id="CCF57242.1"/>
    </source>
</evidence>
<dbReference type="Pfam" id="PF03221">
    <property type="entry name" value="HTH_Tnp_Tc5"/>
    <property type="match status" value="1"/>
</dbReference>
<organism evidence="3 4">
    <name type="scientific">Kazachstania africana (strain ATCC 22294 / BCRC 22015 / CBS 2517 / CECT 1963 / NBRC 1671 / NRRL Y-8276)</name>
    <name type="common">Yeast</name>
    <name type="synonym">Kluyveromyces africanus</name>
    <dbReference type="NCBI Taxonomy" id="1071382"/>
    <lineage>
        <taxon>Eukaryota</taxon>
        <taxon>Fungi</taxon>
        <taxon>Dikarya</taxon>
        <taxon>Ascomycota</taxon>
        <taxon>Saccharomycotina</taxon>
        <taxon>Saccharomycetes</taxon>
        <taxon>Saccharomycetales</taxon>
        <taxon>Saccharomycetaceae</taxon>
        <taxon>Kazachstania</taxon>
    </lineage>
</organism>
<feature type="domain" description="HTH CENPB-type" evidence="2">
    <location>
        <begin position="63"/>
        <end position="138"/>
    </location>
</feature>
<dbReference type="GO" id="GO:0090180">
    <property type="term" value="P:positive regulation of thiamine biosynthetic process"/>
    <property type="evidence" value="ECO:0007669"/>
    <property type="project" value="EnsemblFungi"/>
</dbReference>
<dbReference type="FunCoup" id="H2AS92">
    <property type="interactions" value="109"/>
</dbReference>
<protein>
    <recommendedName>
        <fullName evidence="2">HTH CENPB-type domain-containing protein</fullName>
    </recommendedName>
</protein>
<dbReference type="InterPro" id="IPR050863">
    <property type="entry name" value="CenT-Element_Derived"/>
</dbReference>
<dbReference type="GO" id="GO:2001172">
    <property type="term" value="P:positive regulation of glycolytic fermentation to ethanol"/>
    <property type="evidence" value="ECO:0007669"/>
    <property type="project" value="EnsemblFungi"/>
</dbReference>
<dbReference type="InterPro" id="IPR006600">
    <property type="entry name" value="HTH_CenpB_DNA-bd_dom"/>
</dbReference>
<dbReference type="InterPro" id="IPR004875">
    <property type="entry name" value="DDE_SF_endonuclease_dom"/>
</dbReference>
<dbReference type="PANTHER" id="PTHR19303:SF73">
    <property type="entry name" value="PROTEIN PDC2"/>
    <property type="match status" value="1"/>
</dbReference>
<proteinExistence type="predicted"/>
<dbReference type="InterPro" id="IPR009057">
    <property type="entry name" value="Homeodomain-like_sf"/>
</dbReference>
<dbReference type="GeneID" id="13885161"/>
<reference evidence="3 4" key="1">
    <citation type="journal article" date="2011" name="Proc. Natl. Acad. Sci. U.S.A.">
        <title>Evolutionary erosion of yeast sex chromosomes by mating-type switching accidents.</title>
        <authorList>
            <person name="Gordon J.L."/>
            <person name="Armisen D."/>
            <person name="Proux-Wera E."/>
            <person name="Oheigeartaigh S.S."/>
            <person name="Byrne K.P."/>
            <person name="Wolfe K.H."/>
        </authorList>
    </citation>
    <scope>NUCLEOTIDE SEQUENCE [LARGE SCALE GENOMIC DNA]</scope>
    <source>
        <strain evidence="4">ATCC 22294 / BCRC 22015 / CBS 2517 / CECT 1963 / NBRC 1671 / NRRL Y-8276</strain>
    </source>
</reference>
<dbReference type="GO" id="GO:0000978">
    <property type="term" value="F:RNA polymerase II cis-regulatory region sequence-specific DNA binding"/>
    <property type="evidence" value="ECO:0007669"/>
    <property type="project" value="EnsemblFungi"/>
</dbReference>
<dbReference type="HOGENOM" id="CLU_009537_0_0_1"/>
<name>H2AS92_KAZAF</name>
<dbReference type="Gene3D" id="1.10.10.60">
    <property type="entry name" value="Homeodomain-like"/>
    <property type="match status" value="2"/>
</dbReference>
<sequence>MLSIEQRYNICLMAERHPKWTQLDLAKWAYDTFQLPKIPSQGTISRLLAKKAIYMNSKENEKDANRLRKPNNVLVRKILQEWISQSIWNGIPITSPIIQDTAQSVWHRIPAKYREGNGSFSYKWISNFLSKMDVNISMLDEELPKTPKIWTFEERNILKDFFSKIRPNDLFTLDETFLAYNLPLDYSQYETSNIQRKIEVATVMLCSNLTGTEKLKPLVVGKYNSYKSFRNYFPNDPIDPISQSQLGEKMAKKFDIDYHSNRKSWLTSSLFHNWLARWDKRLVADNRKIWIVLDDSCSHRIINLHLQNITLVYSSSNSRFLPFNWGVLDEFKTRYRIQQYEALINLQKQLTRKTNNNISLISFEQSQLTMSNAFKFIKKAWDGIPIDTIKANWKSSGIIPSNMINLNENISMAFKKNDVLMAKLDYLCNQYNCGKKWDSDMLLDLNIENKNTNFLSSEELVESAIIEPMEPFKNKDDIYITGNDENNDGGVENVFELPTYESNANADANINTNNNVDGTSNTNTSNNNNVPEFSTQENVSSSLASIDNELYSNLQGLFNDPYSITNVANNTNINNSQNYLYNVSTLIDCPDLFVVSNVDDLNLAVDIQTNDENYFKDVFSSNRDAKPSQTTAVGATTSPNTALAVNANNIPTAHSMSNNVNRHTSDNISGAHLNHNNTSNNINHPSNDTFEVSNFNHILDNTPTSIGGFPQMQNHMMDATLYSLASIDTSMEIAQSFQKIISHYDNNELTLSKATINEIKSSYNEILKKIKKTRMYDNKNSKLNKKNSGVNLENLLQDPNVTDNINISSMF</sequence>
<dbReference type="SMART" id="SM00674">
    <property type="entry name" value="CENPB"/>
    <property type="match status" value="1"/>
</dbReference>
<dbReference type="PROSITE" id="PS51253">
    <property type="entry name" value="HTH_CENPB"/>
    <property type="match status" value="1"/>
</dbReference>
<dbReference type="Proteomes" id="UP000005220">
    <property type="component" value="Chromosome 3"/>
</dbReference>
<dbReference type="EMBL" id="HE650823">
    <property type="protein sequence ID" value="CCF57242.1"/>
    <property type="molecule type" value="Genomic_DNA"/>
</dbReference>
<dbReference type="RefSeq" id="XP_003956377.1">
    <property type="nucleotide sequence ID" value="XM_003956328.1"/>
</dbReference>
<dbReference type="InParanoid" id="H2AS92"/>
<evidence type="ECO:0000256" key="1">
    <source>
        <dbReference type="ARBA" id="ARBA00023125"/>
    </source>
</evidence>
<gene>
    <name evidence="3" type="primary">KAFR0C02490</name>
    <name evidence="3" type="ORF">KAFR_0C02490</name>
</gene>
<dbReference type="PANTHER" id="PTHR19303">
    <property type="entry name" value="TRANSPOSON"/>
    <property type="match status" value="1"/>
</dbReference>
<dbReference type="OrthoDB" id="125347at2759"/>
<accession>H2AS92</accession>
<evidence type="ECO:0000259" key="2">
    <source>
        <dbReference type="PROSITE" id="PS51253"/>
    </source>
</evidence>
<keyword evidence="4" id="KW-1185">Reference proteome</keyword>
<dbReference type="STRING" id="1071382.H2AS92"/>
<dbReference type="GO" id="GO:0045944">
    <property type="term" value="P:positive regulation of transcription by RNA polymerase II"/>
    <property type="evidence" value="ECO:0007669"/>
    <property type="project" value="EnsemblFungi"/>
</dbReference>
<dbReference type="eggNOG" id="KOG3105">
    <property type="taxonomic scope" value="Eukaryota"/>
</dbReference>